<dbReference type="PROSITE" id="PS01124">
    <property type="entry name" value="HTH_ARAC_FAMILY_2"/>
    <property type="match status" value="1"/>
</dbReference>
<gene>
    <name evidence="5" type="ORF">KQI20_02780</name>
</gene>
<organism evidence="5 6">
    <name type="scientific">Intestinibacter bartlettii</name>
    <dbReference type="NCBI Taxonomy" id="261299"/>
    <lineage>
        <taxon>Bacteria</taxon>
        <taxon>Bacillati</taxon>
        <taxon>Bacillota</taxon>
        <taxon>Clostridia</taxon>
        <taxon>Peptostreptococcales</taxon>
        <taxon>Peptostreptococcaceae</taxon>
        <taxon>Intestinibacter</taxon>
    </lineage>
</organism>
<reference evidence="5 6" key="1">
    <citation type="submission" date="2021-06" db="EMBL/GenBank/DDBJ databases">
        <authorList>
            <person name="Sun Q."/>
            <person name="Li D."/>
        </authorList>
    </citation>
    <scope>NUCLEOTIDE SEQUENCE [LARGE SCALE GENOMIC DNA]</scope>
    <source>
        <strain evidence="5 6">N19</strain>
    </source>
</reference>
<dbReference type="PANTHER" id="PTHR43280:SF2">
    <property type="entry name" value="HTH-TYPE TRANSCRIPTIONAL REGULATOR EXSA"/>
    <property type="match status" value="1"/>
</dbReference>
<evidence type="ECO:0000313" key="5">
    <source>
        <dbReference type="EMBL" id="MBU5335357.1"/>
    </source>
</evidence>
<proteinExistence type="predicted"/>
<dbReference type="InterPro" id="IPR018062">
    <property type="entry name" value="HTH_AraC-typ_CS"/>
</dbReference>
<protein>
    <submittedName>
        <fullName evidence="5">AraC family transcriptional regulator</fullName>
    </submittedName>
</protein>
<dbReference type="PANTHER" id="PTHR43280">
    <property type="entry name" value="ARAC-FAMILY TRANSCRIPTIONAL REGULATOR"/>
    <property type="match status" value="1"/>
</dbReference>
<evidence type="ECO:0000256" key="1">
    <source>
        <dbReference type="ARBA" id="ARBA00023015"/>
    </source>
</evidence>
<keyword evidence="2" id="KW-0238">DNA-binding</keyword>
<accession>A0ABS6DVS0</accession>
<dbReference type="Proteomes" id="UP001196301">
    <property type="component" value="Unassembled WGS sequence"/>
</dbReference>
<feature type="domain" description="HTH araC/xylS-type" evidence="4">
    <location>
        <begin position="305"/>
        <end position="403"/>
    </location>
</feature>
<dbReference type="SMART" id="SM00342">
    <property type="entry name" value="HTH_ARAC"/>
    <property type="match status" value="1"/>
</dbReference>
<dbReference type="EMBL" id="JAHLOQ010000004">
    <property type="protein sequence ID" value="MBU5335357.1"/>
    <property type="molecule type" value="Genomic_DNA"/>
</dbReference>
<dbReference type="InterPro" id="IPR018060">
    <property type="entry name" value="HTH_AraC"/>
</dbReference>
<comment type="caution">
    <text evidence="5">The sequence shown here is derived from an EMBL/GenBank/DDBJ whole genome shotgun (WGS) entry which is preliminary data.</text>
</comment>
<name>A0ABS6DVS0_9FIRM</name>
<keyword evidence="3" id="KW-0804">Transcription</keyword>
<keyword evidence="6" id="KW-1185">Reference proteome</keyword>
<keyword evidence="1" id="KW-0805">Transcription regulation</keyword>
<dbReference type="Pfam" id="PF12833">
    <property type="entry name" value="HTH_18"/>
    <property type="match status" value="1"/>
</dbReference>
<sequence>MQSDILDYTIKLLSKCIPVKVRQFKKSTLEYLYIDSYSDFSSMINYYLTKCLKNYLNQCEDSVITNIITPFNTQYYTLCISKEHDEHLMIGPFLEDPITGNLVYEIISNLQLSLDYAAKLKLYYQSVPSIDSAEIFEILYTINEYITGNSNPPKIHNLDLSILSKQDSSYDIFSEDMNRTSMYKILEERYILEGKLLSYITKGDINRAQAHFEKYNSNISEISNASDSIRDIKNLLLSGNTLFRKASHMGGVPPIYLDELSRKWAKKIEHAPSFEALNNFAPEMVRSYCLLTKKHSLSQFSPTIKDTFNFINLNLSSNLTVKKVANEIGLSPDHLTRLFKKETGMNIITYINKKRIDTALELLKTTDLSIAEIGDLIGLNNTSYFYTLFKKETGMSPKQYRSSLSSK</sequence>
<dbReference type="RefSeq" id="WP_216568478.1">
    <property type="nucleotide sequence ID" value="NZ_JAHLOQ010000004.1"/>
</dbReference>
<evidence type="ECO:0000256" key="2">
    <source>
        <dbReference type="ARBA" id="ARBA00023125"/>
    </source>
</evidence>
<evidence type="ECO:0000313" key="6">
    <source>
        <dbReference type="Proteomes" id="UP001196301"/>
    </source>
</evidence>
<evidence type="ECO:0000259" key="4">
    <source>
        <dbReference type="PROSITE" id="PS01124"/>
    </source>
</evidence>
<dbReference type="PROSITE" id="PS00041">
    <property type="entry name" value="HTH_ARAC_FAMILY_1"/>
    <property type="match status" value="1"/>
</dbReference>
<evidence type="ECO:0000256" key="3">
    <source>
        <dbReference type="ARBA" id="ARBA00023163"/>
    </source>
</evidence>